<feature type="transmembrane region" description="Helical" evidence="5">
    <location>
        <begin position="116"/>
        <end position="133"/>
    </location>
</feature>
<dbReference type="Pfam" id="PF07291">
    <property type="entry name" value="MauE"/>
    <property type="match status" value="1"/>
</dbReference>
<accession>A0A494VTE1</accession>
<dbReference type="GO" id="GO:0030416">
    <property type="term" value="P:methylamine metabolic process"/>
    <property type="evidence" value="ECO:0007669"/>
    <property type="project" value="InterPro"/>
</dbReference>
<evidence type="ECO:0000256" key="2">
    <source>
        <dbReference type="ARBA" id="ARBA00022692"/>
    </source>
</evidence>
<evidence type="ECO:0000259" key="6">
    <source>
        <dbReference type="Pfam" id="PF07291"/>
    </source>
</evidence>
<dbReference type="KEGG" id="muh:HYN43_002395"/>
<dbReference type="RefSeq" id="WP_119407931.1">
    <property type="nucleotide sequence ID" value="NZ_CP032869.1"/>
</dbReference>
<evidence type="ECO:0000313" key="8">
    <source>
        <dbReference type="Proteomes" id="UP000270046"/>
    </source>
</evidence>
<keyword evidence="2 5" id="KW-0812">Transmembrane</keyword>
<protein>
    <submittedName>
        <fullName evidence="7">DoxX family membrane protein</fullName>
    </submittedName>
</protein>
<comment type="subcellular location">
    <subcellularLocation>
        <location evidence="1">Membrane</location>
        <topology evidence="1">Multi-pass membrane protein</topology>
    </subcellularLocation>
</comment>
<dbReference type="AlphaFoldDB" id="A0A494VTE1"/>
<keyword evidence="4 5" id="KW-0472">Membrane</keyword>
<keyword evidence="3 5" id="KW-1133">Transmembrane helix</keyword>
<keyword evidence="8" id="KW-1185">Reference proteome</keyword>
<evidence type="ECO:0000256" key="4">
    <source>
        <dbReference type="ARBA" id="ARBA00023136"/>
    </source>
</evidence>
<reference evidence="7 8" key="1">
    <citation type="submission" date="2018-10" db="EMBL/GenBank/DDBJ databases">
        <title>Genome sequencing of Mucilaginibacter sp. HYN0043.</title>
        <authorList>
            <person name="Kim M."/>
            <person name="Yi H."/>
        </authorList>
    </citation>
    <scope>NUCLEOTIDE SEQUENCE [LARGE SCALE GENOMIC DNA]</scope>
    <source>
        <strain evidence="7 8">HYN0043</strain>
    </source>
</reference>
<evidence type="ECO:0000256" key="5">
    <source>
        <dbReference type="SAM" id="Phobius"/>
    </source>
</evidence>
<dbReference type="GO" id="GO:0016020">
    <property type="term" value="C:membrane"/>
    <property type="evidence" value="ECO:0007669"/>
    <property type="project" value="UniProtKB-SubCell"/>
</dbReference>
<feature type="domain" description="Methylamine utilisation protein MauE" evidence="6">
    <location>
        <begin position="4"/>
        <end position="131"/>
    </location>
</feature>
<organism evidence="7 8">
    <name type="scientific">Mucilaginibacter celer</name>
    <dbReference type="NCBI Taxonomy" id="2305508"/>
    <lineage>
        <taxon>Bacteria</taxon>
        <taxon>Pseudomonadati</taxon>
        <taxon>Bacteroidota</taxon>
        <taxon>Sphingobacteriia</taxon>
        <taxon>Sphingobacteriales</taxon>
        <taxon>Sphingobacteriaceae</taxon>
        <taxon>Mucilaginibacter</taxon>
    </lineage>
</organism>
<gene>
    <name evidence="7" type="ORF">HYN43_002395</name>
</gene>
<dbReference type="EMBL" id="CP032869">
    <property type="protein sequence ID" value="AYL94212.1"/>
    <property type="molecule type" value="Genomic_DNA"/>
</dbReference>
<sequence>MNKKILTEVIAALLALLFLYAGFSKLVNMPAFTRAMHNQPFPSWFADALIWTIPPAEIIFALGLFFDRTRKYAAYAYLILMGLFSLYIAAILLHLFPRVPCSCGGVIQALSWGQHLLFNLCFTGLALAFIFLIKQSGTESRPGDGR</sequence>
<dbReference type="OrthoDB" id="673785at2"/>
<name>A0A494VTE1_9SPHI</name>
<proteinExistence type="predicted"/>
<feature type="transmembrane region" description="Helical" evidence="5">
    <location>
        <begin position="48"/>
        <end position="66"/>
    </location>
</feature>
<dbReference type="InterPro" id="IPR009908">
    <property type="entry name" value="Methylamine_util_MauE"/>
</dbReference>
<evidence type="ECO:0000256" key="1">
    <source>
        <dbReference type="ARBA" id="ARBA00004141"/>
    </source>
</evidence>
<feature type="transmembrane region" description="Helical" evidence="5">
    <location>
        <begin position="73"/>
        <end position="96"/>
    </location>
</feature>
<dbReference type="Proteomes" id="UP000270046">
    <property type="component" value="Chromosome"/>
</dbReference>
<evidence type="ECO:0000313" key="7">
    <source>
        <dbReference type="EMBL" id="AYL94212.1"/>
    </source>
</evidence>
<evidence type="ECO:0000256" key="3">
    <source>
        <dbReference type="ARBA" id="ARBA00022989"/>
    </source>
</evidence>